<proteinExistence type="predicted"/>
<protein>
    <submittedName>
        <fullName evidence="5">DNA-binding LacI/PurR family transcriptional regulator</fullName>
    </submittedName>
</protein>
<evidence type="ECO:0000256" key="2">
    <source>
        <dbReference type="ARBA" id="ARBA00023125"/>
    </source>
</evidence>
<feature type="domain" description="HTH lacI-type" evidence="4">
    <location>
        <begin position="12"/>
        <end position="66"/>
    </location>
</feature>
<gene>
    <name evidence="5" type="ORF">CLV29_1225</name>
</gene>
<dbReference type="InterPro" id="IPR046335">
    <property type="entry name" value="LacI/GalR-like_sensor"/>
</dbReference>
<dbReference type="RefSeq" id="WP_133754087.1">
    <property type="nucleotide sequence ID" value="NZ_CP171129.1"/>
</dbReference>
<dbReference type="CDD" id="cd01574">
    <property type="entry name" value="PBP1_LacI"/>
    <property type="match status" value="1"/>
</dbReference>
<dbReference type="PANTHER" id="PTHR30146">
    <property type="entry name" value="LACI-RELATED TRANSCRIPTIONAL REPRESSOR"/>
    <property type="match status" value="1"/>
</dbReference>
<reference evidence="5 6" key="1">
    <citation type="submission" date="2019-03" db="EMBL/GenBank/DDBJ databases">
        <title>Genomic Encyclopedia of Archaeal and Bacterial Type Strains, Phase II (KMG-II): from individual species to whole genera.</title>
        <authorList>
            <person name="Goeker M."/>
        </authorList>
    </citation>
    <scope>NUCLEOTIDE SEQUENCE [LARGE SCALE GENOMIC DNA]</scope>
    <source>
        <strain evidence="5 6">DSM 24323</strain>
    </source>
</reference>
<dbReference type="EMBL" id="SOAW01000001">
    <property type="protein sequence ID" value="TDT33602.1"/>
    <property type="molecule type" value="Genomic_DNA"/>
</dbReference>
<dbReference type="SUPFAM" id="SSF47413">
    <property type="entry name" value="lambda repressor-like DNA-binding domains"/>
    <property type="match status" value="1"/>
</dbReference>
<dbReference type="SMART" id="SM00354">
    <property type="entry name" value="HTH_LACI"/>
    <property type="match status" value="1"/>
</dbReference>
<evidence type="ECO:0000256" key="1">
    <source>
        <dbReference type="ARBA" id="ARBA00023015"/>
    </source>
</evidence>
<dbReference type="InterPro" id="IPR028082">
    <property type="entry name" value="Peripla_BP_I"/>
</dbReference>
<dbReference type="InterPro" id="IPR000843">
    <property type="entry name" value="HTH_LacI"/>
</dbReference>
<dbReference type="GO" id="GO:0000976">
    <property type="term" value="F:transcription cis-regulatory region binding"/>
    <property type="evidence" value="ECO:0007669"/>
    <property type="project" value="TreeGrafter"/>
</dbReference>
<dbReference type="Pfam" id="PF13377">
    <property type="entry name" value="Peripla_BP_3"/>
    <property type="match status" value="1"/>
</dbReference>
<dbReference type="Gene3D" id="1.10.260.40">
    <property type="entry name" value="lambda repressor-like DNA-binding domains"/>
    <property type="match status" value="1"/>
</dbReference>
<dbReference type="Pfam" id="PF00356">
    <property type="entry name" value="LacI"/>
    <property type="match status" value="1"/>
</dbReference>
<keyword evidence="2 5" id="KW-0238">DNA-binding</keyword>
<dbReference type="GO" id="GO:0003700">
    <property type="term" value="F:DNA-binding transcription factor activity"/>
    <property type="evidence" value="ECO:0007669"/>
    <property type="project" value="TreeGrafter"/>
</dbReference>
<dbReference type="PROSITE" id="PS00356">
    <property type="entry name" value="HTH_LACI_1"/>
    <property type="match status" value="1"/>
</dbReference>
<dbReference type="InterPro" id="IPR010982">
    <property type="entry name" value="Lambda_DNA-bd_dom_sf"/>
</dbReference>
<keyword evidence="1" id="KW-0805">Transcription regulation</keyword>
<dbReference type="PANTHER" id="PTHR30146:SF153">
    <property type="entry name" value="LACTOSE OPERON REPRESSOR"/>
    <property type="match status" value="1"/>
</dbReference>
<dbReference type="SUPFAM" id="SSF53822">
    <property type="entry name" value="Periplasmic binding protein-like I"/>
    <property type="match status" value="1"/>
</dbReference>
<dbReference type="CDD" id="cd01392">
    <property type="entry name" value="HTH_LacI"/>
    <property type="match status" value="1"/>
</dbReference>
<organism evidence="5 6">
    <name type="scientific">Naumannella halotolerans</name>
    <dbReference type="NCBI Taxonomy" id="993414"/>
    <lineage>
        <taxon>Bacteria</taxon>
        <taxon>Bacillati</taxon>
        <taxon>Actinomycetota</taxon>
        <taxon>Actinomycetes</taxon>
        <taxon>Propionibacteriales</taxon>
        <taxon>Propionibacteriaceae</taxon>
        <taxon>Naumannella</taxon>
    </lineage>
</organism>
<name>A0A4R7J802_9ACTN</name>
<keyword evidence="6" id="KW-1185">Reference proteome</keyword>
<dbReference type="AlphaFoldDB" id="A0A4R7J802"/>
<evidence type="ECO:0000259" key="4">
    <source>
        <dbReference type="PROSITE" id="PS50932"/>
    </source>
</evidence>
<dbReference type="Proteomes" id="UP000295371">
    <property type="component" value="Unassembled WGS sequence"/>
</dbReference>
<sequence>MSDQNGSTERHANIYDVANLAGVSHMTVSRVLNGHPNIRESTRERVEAAISELAYTRSSAARALVTRRVMRIGVLVDRAVEYGPSSTLRGIERAAREDGYAVITTSGDDGPERGIERLHAQGVDAICIISPRVSSLPMVSRSLRVPSVIIQTEPIPGSHCVAVDQLAGARAAVEHLQGLGHERILHLAGPDDWFESRLRREVWAQAVGGRLAAELAAEGDWGADSGYTVGRSDPRIDEVTAVFAANDQMALGLMHGLADRGLRVPDDISVVGFDDLPESAHYLPPLTTVRQDFDLVGARAVEMLLHLVRTEREAAPGPRTAVLVEPELVVRRSTAAR</sequence>
<evidence type="ECO:0000256" key="3">
    <source>
        <dbReference type="ARBA" id="ARBA00023163"/>
    </source>
</evidence>
<evidence type="ECO:0000313" key="6">
    <source>
        <dbReference type="Proteomes" id="UP000295371"/>
    </source>
</evidence>
<dbReference type="Gene3D" id="3.40.50.2300">
    <property type="match status" value="2"/>
</dbReference>
<dbReference type="PROSITE" id="PS50932">
    <property type="entry name" value="HTH_LACI_2"/>
    <property type="match status" value="1"/>
</dbReference>
<comment type="caution">
    <text evidence="5">The sequence shown here is derived from an EMBL/GenBank/DDBJ whole genome shotgun (WGS) entry which is preliminary data.</text>
</comment>
<evidence type="ECO:0000313" key="5">
    <source>
        <dbReference type="EMBL" id="TDT33602.1"/>
    </source>
</evidence>
<dbReference type="OrthoDB" id="9785139at2"/>
<accession>A0A4R7J802</accession>
<keyword evidence="3" id="KW-0804">Transcription</keyword>